<dbReference type="Pfam" id="PF00271">
    <property type="entry name" value="Helicase_C"/>
    <property type="match status" value="1"/>
</dbReference>
<keyword evidence="3 11" id="KW-0347">Helicase</keyword>
<dbReference type="InterPro" id="IPR014014">
    <property type="entry name" value="RNA_helicase_DEAD_Q_motif"/>
</dbReference>
<gene>
    <name evidence="11" type="ORF">D7D52_08225</name>
</gene>
<keyword evidence="4" id="KW-0067">ATP-binding</keyword>
<dbReference type="GO" id="GO:0005829">
    <property type="term" value="C:cytosol"/>
    <property type="evidence" value="ECO:0007669"/>
    <property type="project" value="TreeGrafter"/>
</dbReference>
<dbReference type="Pfam" id="PF00270">
    <property type="entry name" value="DEAD"/>
    <property type="match status" value="1"/>
</dbReference>
<feature type="domain" description="Helicase C-terminal" evidence="9">
    <location>
        <begin position="356"/>
        <end position="509"/>
    </location>
</feature>
<dbReference type="AlphaFoldDB" id="A0A386Z855"/>
<comment type="similarity">
    <text evidence="5">Belongs to the DEAD box helicase family.</text>
</comment>
<dbReference type="GO" id="GO:0016787">
    <property type="term" value="F:hydrolase activity"/>
    <property type="evidence" value="ECO:0007669"/>
    <property type="project" value="UniProtKB-KW"/>
</dbReference>
<dbReference type="PROSITE" id="PS51192">
    <property type="entry name" value="HELICASE_ATP_BIND_1"/>
    <property type="match status" value="1"/>
</dbReference>
<proteinExistence type="inferred from homology"/>
<dbReference type="GO" id="GO:0005524">
    <property type="term" value="F:ATP binding"/>
    <property type="evidence" value="ECO:0007669"/>
    <property type="project" value="UniProtKB-KW"/>
</dbReference>
<feature type="compositionally biased region" description="Basic and acidic residues" evidence="7">
    <location>
        <begin position="531"/>
        <end position="548"/>
    </location>
</feature>
<dbReference type="EMBL" id="CP032568">
    <property type="protein sequence ID" value="AYF73851.1"/>
    <property type="molecule type" value="Genomic_DNA"/>
</dbReference>
<evidence type="ECO:0000256" key="1">
    <source>
        <dbReference type="ARBA" id="ARBA00022741"/>
    </source>
</evidence>
<keyword evidence="1" id="KW-0547">Nucleotide-binding</keyword>
<accession>A0A386Z855</accession>
<keyword evidence="2" id="KW-0378">Hydrolase</keyword>
<dbReference type="SMART" id="SM00490">
    <property type="entry name" value="HELICc"/>
    <property type="match status" value="1"/>
</dbReference>
<dbReference type="InterPro" id="IPR014001">
    <property type="entry name" value="Helicase_ATP-bd"/>
</dbReference>
<dbReference type="PANTHER" id="PTHR47959">
    <property type="entry name" value="ATP-DEPENDENT RNA HELICASE RHLE-RELATED"/>
    <property type="match status" value="1"/>
</dbReference>
<evidence type="ECO:0000259" key="9">
    <source>
        <dbReference type="PROSITE" id="PS51194"/>
    </source>
</evidence>
<dbReference type="InterPro" id="IPR050079">
    <property type="entry name" value="DEAD_box_RNA_helicase"/>
</dbReference>
<dbReference type="PROSITE" id="PS51194">
    <property type="entry name" value="HELICASE_CTER"/>
    <property type="match status" value="1"/>
</dbReference>
<dbReference type="GO" id="GO:0003676">
    <property type="term" value="F:nucleic acid binding"/>
    <property type="evidence" value="ECO:0007669"/>
    <property type="project" value="InterPro"/>
</dbReference>
<evidence type="ECO:0000256" key="7">
    <source>
        <dbReference type="SAM" id="MobiDB-lite"/>
    </source>
</evidence>
<protein>
    <submittedName>
        <fullName evidence="11">DEAD/DEAH box helicase</fullName>
    </submittedName>
</protein>
<evidence type="ECO:0000259" key="10">
    <source>
        <dbReference type="PROSITE" id="PS51195"/>
    </source>
</evidence>
<evidence type="ECO:0000256" key="4">
    <source>
        <dbReference type="ARBA" id="ARBA00022840"/>
    </source>
</evidence>
<dbReference type="Gene3D" id="3.40.50.300">
    <property type="entry name" value="P-loop containing nucleotide triphosphate hydrolases"/>
    <property type="match status" value="2"/>
</dbReference>
<dbReference type="CDD" id="cd00268">
    <property type="entry name" value="DEADc"/>
    <property type="match status" value="1"/>
</dbReference>
<keyword evidence="12" id="KW-1185">Reference proteome</keyword>
<feature type="compositionally biased region" description="Basic residues" evidence="7">
    <location>
        <begin position="549"/>
        <end position="562"/>
    </location>
</feature>
<evidence type="ECO:0000256" key="3">
    <source>
        <dbReference type="ARBA" id="ARBA00022806"/>
    </source>
</evidence>
<dbReference type="OrthoDB" id="9805696at2"/>
<organism evidence="11 12">
    <name type="scientific">Nocardia yunnanensis</name>
    <dbReference type="NCBI Taxonomy" id="2382165"/>
    <lineage>
        <taxon>Bacteria</taxon>
        <taxon>Bacillati</taxon>
        <taxon>Actinomycetota</taxon>
        <taxon>Actinomycetes</taxon>
        <taxon>Mycobacteriales</taxon>
        <taxon>Nocardiaceae</taxon>
        <taxon>Nocardia</taxon>
    </lineage>
</organism>
<sequence length="562" mass="59942">MCASRSRPTWRRWPFSWSRPSRWPSPGWWNSAAWSAVPDRHPRVPESDSGAAGSAVPAATSSTPDLEDTIHTQPETSPAAAPPVGANAATFADLGLPVVLVQALRRSGIDRPFPIQQAVIPDILAGRDVLGRAATGSGKTLAFGLPLLTRLFGAPSQPRRPRGLILAPTRELAMQIESALDEPALALGLRLTSAVGGLPIKKQEERLARGVDVVIATPGRLTDLLGRKAVALTDIRVVTVDEADHMAELGFLPQLTALLNKVPADAQQLLFSATLDSAIDELAQRYLRDPAWHAVGAADSGATPDTDRTGAASSSAPQDADPDRPAENSGAPADRGATGRTSAVPDIAHYALQVRRTDKRLVVTEIAARAGRTLLFVKTQYGADKLARKLREEGVGAVALHGGKVQNQRTRTLAAFADGTAPVLVATDVAARGLHIDDVSLVVHVDLPADPKDYLHRTGRTARAGASGTVVTIVTPDNREEADRLARLAGVTLVEVEVRPGDRRLAEITGARRPTGRPVLDPSTPAAAQPDSREQPRTWQRPKGESRPHNKKRKPGTRRTTR</sequence>
<feature type="compositionally biased region" description="Low complexity" evidence="7">
    <location>
        <begin position="1"/>
        <end position="29"/>
    </location>
</feature>
<reference evidence="11 12" key="1">
    <citation type="submission" date="2018-09" db="EMBL/GenBank/DDBJ databases">
        <title>Nocardia yunnanensis sp. nov., an actinomycete isolated from a soil sample.</title>
        <authorList>
            <person name="Zhang J."/>
        </authorList>
    </citation>
    <scope>NUCLEOTIDE SEQUENCE [LARGE SCALE GENOMIC DNA]</scope>
    <source>
        <strain evidence="11 12">CFHS0054</strain>
    </source>
</reference>
<dbReference type="SUPFAM" id="SSF52540">
    <property type="entry name" value="P-loop containing nucleoside triphosphate hydrolases"/>
    <property type="match status" value="1"/>
</dbReference>
<feature type="region of interest" description="Disordered" evidence="7">
    <location>
        <begin position="297"/>
        <end position="342"/>
    </location>
</feature>
<dbReference type="InterPro" id="IPR001650">
    <property type="entry name" value="Helicase_C-like"/>
</dbReference>
<feature type="short sequence motif" description="Q motif" evidence="6">
    <location>
        <begin position="89"/>
        <end position="117"/>
    </location>
</feature>
<dbReference type="PANTHER" id="PTHR47959:SF13">
    <property type="entry name" value="ATP-DEPENDENT RNA HELICASE RHLE"/>
    <property type="match status" value="1"/>
</dbReference>
<name>A0A386Z855_9NOCA</name>
<evidence type="ECO:0000256" key="5">
    <source>
        <dbReference type="ARBA" id="ARBA00038437"/>
    </source>
</evidence>
<evidence type="ECO:0000313" key="12">
    <source>
        <dbReference type="Proteomes" id="UP000267164"/>
    </source>
</evidence>
<dbReference type="Proteomes" id="UP000267164">
    <property type="component" value="Chromosome"/>
</dbReference>
<feature type="region of interest" description="Disordered" evidence="7">
    <location>
        <begin position="1"/>
        <end position="84"/>
    </location>
</feature>
<feature type="region of interest" description="Disordered" evidence="7">
    <location>
        <begin position="505"/>
        <end position="562"/>
    </location>
</feature>
<evidence type="ECO:0000256" key="6">
    <source>
        <dbReference type="PROSITE-ProRule" id="PRU00552"/>
    </source>
</evidence>
<evidence type="ECO:0000259" key="8">
    <source>
        <dbReference type="PROSITE" id="PS51192"/>
    </source>
</evidence>
<dbReference type="PROSITE" id="PS51195">
    <property type="entry name" value="Q_MOTIF"/>
    <property type="match status" value="1"/>
</dbReference>
<dbReference type="InterPro" id="IPR044742">
    <property type="entry name" value="DEAD/DEAH_RhlB"/>
</dbReference>
<dbReference type="KEGG" id="nyu:D7D52_08225"/>
<dbReference type="GO" id="GO:0003724">
    <property type="term" value="F:RNA helicase activity"/>
    <property type="evidence" value="ECO:0007669"/>
    <property type="project" value="InterPro"/>
</dbReference>
<dbReference type="CDD" id="cd18787">
    <property type="entry name" value="SF2_C_DEAD"/>
    <property type="match status" value="1"/>
</dbReference>
<dbReference type="InterPro" id="IPR027417">
    <property type="entry name" value="P-loop_NTPase"/>
</dbReference>
<feature type="domain" description="DEAD-box RNA helicase Q" evidence="10">
    <location>
        <begin position="89"/>
        <end position="117"/>
    </location>
</feature>
<dbReference type="InterPro" id="IPR011545">
    <property type="entry name" value="DEAD/DEAH_box_helicase_dom"/>
</dbReference>
<feature type="domain" description="Helicase ATP-binding" evidence="8">
    <location>
        <begin position="120"/>
        <end position="293"/>
    </location>
</feature>
<evidence type="ECO:0000256" key="2">
    <source>
        <dbReference type="ARBA" id="ARBA00022801"/>
    </source>
</evidence>
<dbReference type="SMART" id="SM00487">
    <property type="entry name" value="DEXDc"/>
    <property type="match status" value="1"/>
</dbReference>
<evidence type="ECO:0000313" key="11">
    <source>
        <dbReference type="EMBL" id="AYF73851.1"/>
    </source>
</evidence>